<evidence type="ECO:0000256" key="5">
    <source>
        <dbReference type="ARBA" id="ARBA00038887"/>
    </source>
</evidence>
<dbReference type="PANTHER" id="PTHR42742:SF3">
    <property type="entry name" value="FRUCTOKINASE"/>
    <property type="match status" value="1"/>
</dbReference>
<dbReference type="SUPFAM" id="SSF53067">
    <property type="entry name" value="Actin-like ATPase domain"/>
    <property type="match status" value="1"/>
</dbReference>
<dbReference type="CDD" id="cd24067">
    <property type="entry name" value="ASKHA_NBD_ROK_BsFRK-like"/>
    <property type="match status" value="1"/>
</dbReference>
<comment type="caution">
    <text evidence="7">The sequence shown here is derived from an EMBL/GenBank/DDBJ whole genome shotgun (WGS) entry which is preliminary data.</text>
</comment>
<proteinExistence type="predicted"/>
<dbReference type="RefSeq" id="WP_149521669.1">
    <property type="nucleotide sequence ID" value="NZ_VTOU01000002.1"/>
</dbReference>
<evidence type="ECO:0000313" key="7">
    <source>
        <dbReference type="EMBL" id="TZG27457.1"/>
    </source>
</evidence>
<organism evidence="7 8">
    <name type="scientific">Sphingomonas montanisoli</name>
    <dbReference type="NCBI Taxonomy" id="2606412"/>
    <lineage>
        <taxon>Bacteria</taxon>
        <taxon>Pseudomonadati</taxon>
        <taxon>Pseudomonadota</taxon>
        <taxon>Alphaproteobacteria</taxon>
        <taxon>Sphingomonadales</taxon>
        <taxon>Sphingomonadaceae</taxon>
        <taxon>Sphingomonas</taxon>
    </lineage>
</organism>
<dbReference type="InterPro" id="IPR000600">
    <property type="entry name" value="ROK"/>
</dbReference>
<evidence type="ECO:0000256" key="2">
    <source>
        <dbReference type="ARBA" id="ARBA00022723"/>
    </source>
</evidence>
<evidence type="ECO:0000313" key="8">
    <source>
        <dbReference type="Proteomes" id="UP000322077"/>
    </source>
</evidence>
<protein>
    <recommendedName>
        <fullName evidence="5">fructokinase</fullName>
        <ecNumber evidence="5">2.7.1.4</ecNumber>
    </recommendedName>
</protein>
<dbReference type="Pfam" id="PF00480">
    <property type="entry name" value="ROK"/>
    <property type="match status" value="1"/>
</dbReference>
<keyword evidence="4" id="KW-0460">Magnesium</keyword>
<accession>A0A5D9C870</accession>
<evidence type="ECO:0000256" key="4">
    <source>
        <dbReference type="ARBA" id="ARBA00022842"/>
    </source>
</evidence>
<evidence type="ECO:0000256" key="3">
    <source>
        <dbReference type="ARBA" id="ARBA00022833"/>
    </source>
</evidence>
<gene>
    <name evidence="7" type="ORF">FYJ91_07650</name>
</gene>
<dbReference type="PANTHER" id="PTHR42742">
    <property type="entry name" value="TRANSCRIPTIONAL REPRESSOR MPRA"/>
    <property type="match status" value="1"/>
</dbReference>
<keyword evidence="3" id="KW-0862">Zinc</keyword>
<evidence type="ECO:0000256" key="1">
    <source>
        <dbReference type="ARBA" id="ARBA00001946"/>
    </source>
</evidence>
<sequence>MTALVAGVELGGTKCVCVLAGGPDDIRDERRIDTRSPAETLPEIAAILAEWRDAQAIGLASFGPVDLDERSDHYGRIVNTPKPGWNGADIVGLARARGLPFGFDTDVAGAALAEGRWGAARGLDSFAYVTVGTGVGVGTVMRGQTVRGLGHSEAGHLRVPRLAGDAFAGACPYHGDCVEGLASGPAIAARAGRSGESLAPGDPAWEPAVAALAAMLHNLVLTSAPERILIGGGVLGGQPTLLPRLRTALVDSLAGYGAAPAIAAGIDDFLQAPALGHQAGPMGAIALGLDAL</sequence>
<dbReference type="GO" id="GO:0008865">
    <property type="term" value="F:fructokinase activity"/>
    <property type="evidence" value="ECO:0007669"/>
    <property type="project" value="UniProtKB-EC"/>
</dbReference>
<dbReference type="AlphaFoldDB" id="A0A5D9C870"/>
<reference evidence="7 8" key="1">
    <citation type="submission" date="2019-08" db="EMBL/GenBank/DDBJ databases">
        <authorList>
            <person name="Wang G."/>
            <person name="Xu Z."/>
        </authorList>
    </citation>
    <scope>NUCLEOTIDE SEQUENCE [LARGE SCALE GENOMIC DNA]</scope>
    <source>
        <strain evidence="7 8">ZX</strain>
    </source>
</reference>
<dbReference type="GO" id="GO:0046872">
    <property type="term" value="F:metal ion binding"/>
    <property type="evidence" value="ECO:0007669"/>
    <property type="project" value="UniProtKB-KW"/>
</dbReference>
<dbReference type="EMBL" id="VTOU01000002">
    <property type="protein sequence ID" value="TZG27457.1"/>
    <property type="molecule type" value="Genomic_DNA"/>
</dbReference>
<dbReference type="InterPro" id="IPR043129">
    <property type="entry name" value="ATPase_NBD"/>
</dbReference>
<keyword evidence="2" id="KW-0479">Metal-binding</keyword>
<dbReference type="InterPro" id="IPR051804">
    <property type="entry name" value="Carb_Metab_Reg_Kinase/Isom"/>
</dbReference>
<dbReference type="Proteomes" id="UP000322077">
    <property type="component" value="Unassembled WGS sequence"/>
</dbReference>
<dbReference type="EC" id="2.7.1.4" evidence="5"/>
<keyword evidence="8" id="KW-1185">Reference proteome</keyword>
<name>A0A5D9C870_9SPHN</name>
<dbReference type="Gene3D" id="3.30.420.40">
    <property type="match status" value="2"/>
</dbReference>
<comment type="catalytic activity">
    <reaction evidence="6">
        <text>D-fructose + ATP = D-fructose 6-phosphate + ADP + H(+)</text>
        <dbReference type="Rhea" id="RHEA:16125"/>
        <dbReference type="ChEBI" id="CHEBI:15378"/>
        <dbReference type="ChEBI" id="CHEBI:30616"/>
        <dbReference type="ChEBI" id="CHEBI:37721"/>
        <dbReference type="ChEBI" id="CHEBI:61527"/>
        <dbReference type="ChEBI" id="CHEBI:456216"/>
        <dbReference type="EC" id="2.7.1.4"/>
    </reaction>
</comment>
<comment type="cofactor">
    <cofactor evidence="1">
        <name>Mg(2+)</name>
        <dbReference type="ChEBI" id="CHEBI:18420"/>
    </cofactor>
</comment>
<evidence type="ECO:0000256" key="6">
    <source>
        <dbReference type="ARBA" id="ARBA00048451"/>
    </source>
</evidence>